<keyword evidence="1" id="KW-0433">Leucine-rich repeat</keyword>
<gene>
    <name evidence="8" type="primary">LOC103277199</name>
</gene>
<keyword evidence="4" id="KW-0472">Membrane</keyword>
<dbReference type="InterPro" id="IPR003591">
    <property type="entry name" value="Leu-rich_rpt_typical-subtyp"/>
</dbReference>
<keyword evidence="2" id="KW-0677">Repeat</keyword>
<feature type="region of interest" description="Disordered" evidence="3">
    <location>
        <begin position="127"/>
        <end position="208"/>
    </location>
</feature>
<dbReference type="InterPro" id="IPR015753">
    <property type="entry name" value="LRRC37"/>
</dbReference>
<dbReference type="OrthoDB" id="9539893at2759"/>
<feature type="region of interest" description="Disordered" evidence="3">
    <location>
        <begin position="1132"/>
        <end position="1158"/>
    </location>
</feature>
<feature type="compositionally biased region" description="Low complexity" evidence="3">
    <location>
        <begin position="408"/>
        <end position="419"/>
    </location>
</feature>
<dbReference type="Pfam" id="PF13855">
    <property type="entry name" value="LRR_8"/>
    <property type="match status" value="1"/>
</dbReference>
<dbReference type="InterPro" id="IPR032754">
    <property type="entry name" value="LRRC37_N"/>
</dbReference>
<feature type="compositionally biased region" description="Low complexity" evidence="3">
    <location>
        <begin position="458"/>
        <end position="483"/>
    </location>
</feature>
<evidence type="ECO:0000256" key="3">
    <source>
        <dbReference type="SAM" id="MobiDB-lite"/>
    </source>
</evidence>
<evidence type="ECO:0000259" key="6">
    <source>
        <dbReference type="Pfam" id="PF15779"/>
    </source>
</evidence>
<feature type="compositionally biased region" description="Pro residues" evidence="3">
    <location>
        <begin position="383"/>
        <end position="394"/>
    </location>
</feature>
<keyword evidence="7" id="KW-1185">Reference proteome</keyword>
<dbReference type="PANTHER" id="PTHR23045:SF9">
    <property type="entry name" value="LEUCINE RICH REPEAT CONTAINING 37A-RELATED"/>
    <property type="match status" value="1"/>
</dbReference>
<organism evidence="7 8">
    <name type="scientific">Carlito syrichta</name>
    <name type="common">Philippine tarsier</name>
    <name type="synonym">Tarsius syrichta</name>
    <dbReference type="NCBI Taxonomy" id="1868482"/>
    <lineage>
        <taxon>Eukaryota</taxon>
        <taxon>Metazoa</taxon>
        <taxon>Chordata</taxon>
        <taxon>Craniata</taxon>
        <taxon>Vertebrata</taxon>
        <taxon>Euteleostomi</taxon>
        <taxon>Mammalia</taxon>
        <taxon>Eutheria</taxon>
        <taxon>Euarchontoglires</taxon>
        <taxon>Primates</taxon>
        <taxon>Haplorrhini</taxon>
        <taxon>Tarsiiformes</taxon>
        <taxon>Tarsiidae</taxon>
        <taxon>Carlito</taxon>
    </lineage>
</organism>
<dbReference type="Gene3D" id="3.80.10.10">
    <property type="entry name" value="Ribonuclease Inhibitor"/>
    <property type="match status" value="1"/>
</dbReference>
<reference evidence="8" key="1">
    <citation type="submission" date="2025-08" db="UniProtKB">
        <authorList>
            <consortium name="RefSeq"/>
        </authorList>
    </citation>
    <scope>IDENTIFICATION</scope>
</reference>
<feature type="compositionally biased region" description="Low complexity" evidence="3">
    <location>
        <begin position="358"/>
        <end position="382"/>
    </location>
</feature>
<evidence type="ECO:0000256" key="4">
    <source>
        <dbReference type="SAM" id="Phobius"/>
    </source>
</evidence>
<feature type="transmembrane region" description="Helical" evidence="4">
    <location>
        <begin position="1378"/>
        <end position="1398"/>
    </location>
</feature>
<keyword evidence="4" id="KW-1133">Transmembrane helix</keyword>
<feature type="compositionally biased region" description="Pro residues" evidence="3">
    <location>
        <begin position="339"/>
        <end position="350"/>
    </location>
</feature>
<proteinExistence type="predicted"/>
<keyword evidence="4" id="KW-0812">Transmembrane</keyword>
<accession>A0A3Q0DMI2</accession>
<sequence>MPPRGPRVTHPWSQRPPWAHHWTGHPRRSLARHHQESLLYLYTDRTWMAYIFSLSLESLKCFCKRNNEKLLSDSHGVETTGNILADPAFFKIFTAKAIVKLQAGKAEKAALWRDLVHKVLASYRQTPGLTPRVLPPPAHPGPSSSSRLLGPPRTWTATSGPSLQGVSQRTPRETAFAPRALPPLKRRNSGLDGAAGHRAPDVRVPPGARSTGAALLVARGSPRRAPARHQRLAKAAGAAARQLTSPLREDGDADAVGPGSPPLLLRALAQGTEMPEECPARPPQFSEETDAQLPAHREGNVPLPCRNEVQPSNLPHVTGKPVDMELTVTSEASRDTAPAPAPLEAPAPPPERPEEAEPAAQEEAPAEPSVEAGSSPAQQEAPAEPPVEARPPPSEQEQPARPSKSPGEASPSASQQEAPAQPPSPGLQGGSAPSKGPPEECPPRPQESPLASQEPPGAVEASPAQQAVPAPSAGPPVVVGPSPTQQAAWSSPPELLEGMGASAGQQGASTQPPEPPKESPKKAEPPRQQAVPAQPLDLGLTITPAPPVQAELSTAPTTRETSKRPGQVQTQQANLSVVTAQHLELAVTAEPPTGVKLSPPMRETPTQPDLGLVVTPEPTTEAEHSKAPEKTTLERPTQDLTRHPILSTTRGRPLHVVLTQDVTQVQSESGTPNKALAVTKEEQGATTSTDICKLCACRDETLSCADLSPQQRLHHVPVLEPGTYNGTFTTLNFRGNAISSIEKNAWRAYPWTEKLILSENSITELRKDTFEGLLSLRYLDLSCNKIQFIERGTFEALPFLQVVNLSCNLLTEVSFGAFQAWHNMQFLQKLILSKNPLKTVDDPHLFRLPALKYTDVGATQVPMKIIENFLMMTPELEKLILPSHVACCLCQIKIQIEMICNTVKLHCETCPTSTTHCLEETAIKNTEGTFMKVLQARKKHISTELIIEPETPSDKRVVKQTDIFSEQLDFSDESNVISALNYVWPYFSLGNLEDMESTLSPFTELLFSKLFNKAKPPSFWRNNTSNNPYRNRLRRYYILKNWLGSLMKKKMEAVKRKIGAGMLMQPGPLGYQSFKHQNSADHLKTAQPQGTRLSKTQGLRKRLRTVGVIIKGPKGIKKRHLKETLKDHLIRRQQSTQPSVEDAAMERKRGRPAPREPEWSLRAQRPQMLVVHRAPKAKVSWKFGKEGSSGQLMVAKRPPLPAVRNLINLPSRGLANPSEADSTVPAFNAMSPVRQTNDMQREVSHPGPDLPPMPQSSTYPLLLSPGDQFESELNQQLQFLIPDNNVRRLVSHVIRTLKMDCSESRVQLPCAKLISQMDLLMKLLSEQQEAKVAEAEWDTEQWRNNYLKESTEAQSEQKGQESDELTKEVPGYGYHKKLIVAISVTVIFTKFILILCLIEVRTTINSDFQNEMLSFL</sequence>
<evidence type="ECO:0000256" key="1">
    <source>
        <dbReference type="ARBA" id="ARBA00022614"/>
    </source>
</evidence>
<feature type="compositionally biased region" description="Basic and acidic residues" evidence="3">
    <location>
        <begin position="515"/>
        <end position="525"/>
    </location>
</feature>
<evidence type="ECO:0000259" key="5">
    <source>
        <dbReference type="Pfam" id="PF14914"/>
    </source>
</evidence>
<dbReference type="Proteomes" id="UP000189704">
    <property type="component" value="Unplaced"/>
</dbReference>
<dbReference type="Pfam" id="PF14914">
    <property type="entry name" value="LRRC37AB_C"/>
    <property type="match status" value="1"/>
</dbReference>
<feature type="compositionally biased region" description="Low complexity" evidence="3">
    <location>
        <begin position="500"/>
        <end position="509"/>
    </location>
</feature>
<dbReference type="Pfam" id="PF15779">
    <property type="entry name" value="LRRC37"/>
    <property type="match status" value="3"/>
</dbReference>
<feature type="domain" description="LRRC37A/B like protein 1 C-terminal" evidence="5">
    <location>
        <begin position="1264"/>
        <end position="1402"/>
    </location>
</feature>
<dbReference type="InterPro" id="IPR001611">
    <property type="entry name" value="Leu-rich_rpt"/>
</dbReference>
<dbReference type="InterPro" id="IPR029423">
    <property type="entry name" value="LRRC37AB_C"/>
</dbReference>
<evidence type="ECO:0000313" key="8">
    <source>
        <dbReference type="RefSeq" id="XP_021562998.1"/>
    </source>
</evidence>
<dbReference type="GeneID" id="103277199"/>
<dbReference type="PROSITE" id="PS51450">
    <property type="entry name" value="LRR"/>
    <property type="match status" value="1"/>
</dbReference>
<dbReference type="PANTHER" id="PTHR23045">
    <property type="entry name" value="LEUCINE-RICH REPEAT-CONTAINING PROTEIN 37A"/>
    <property type="match status" value="1"/>
</dbReference>
<dbReference type="SUPFAM" id="SSF52058">
    <property type="entry name" value="L domain-like"/>
    <property type="match status" value="1"/>
</dbReference>
<dbReference type="SMART" id="SM00369">
    <property type="entry name" value="LRR_TYP"/>
    <property type="match status" value="4"/>
</dbReference>
<name>A0A3Q0DMI2_CARSF</name>
<feature type="domain" description="Leucine-rich repeat-containing protein 37 N-terminal" evidence="6">
    <location>
        <begin position="595"/>
        <end position="659"/>
    </location>
</feature>
<dbReference type="InterPro" id="IPR032675">
    <property type="entry name" value="LRR_dom_sf"/>
</dbReference>
<feature type="compositionally biased region" description="Polar residues" evidence="3">
    <location>
        <begin position="155"/>
        <end position="169"/>
    </location>
</feature>
<protein>
    <submittedName>
        <fullName evidence="8">LOW QUALITY PROTEIN: leucine-rich repeat-containing protein 37B-like</fullName>
    </submittedName>
</protein>
<evidence type="ECO:0000313" key="7">
    <source>
        <dbReference type="Proteomes" id="UP000189704"/>
    </source>
</evidence>
<evidence type="ECO:0000256" key="2">
    <source>
        <dbReference type="ARBA" id="ARBA00022737"/>
    </source>
</evidence>
<feature type="compositionally biased region" description="Low complexity" evidence="3">
    <location>
        <begin position="141"/>
        <end position="153"/>
    </location>
</feature>
<feature type="domain" description="Leucine-rich repeat-containing protein 37 N-terminal" evidence="6">
    <location>
        <begin position="276"/>
        <end position="338"/>
    </location>
</feature>
<dbReference type="RefSeq" id="XP_021562998.1">
    <property type="nucleotide sequence ID" value="XM_021707323.1"/>
</dbReference>
<feature type="domain" description="Leucine-rich repeat-containing protein 37 N-terminal" evidence="6">
    <location>
        <begin position="479"/>
        <end position="554"/>
    </location>
</feature>
<dbReference type="KEGG" id="csyr:103277199"/>
<feature type="region of interest" description="Disordered" evidence="3">
    <location>
        <begin position="233"/>
        <end position="572"/>
    </location>
</feature>